<proteinExistence type="predicted"/>
<name>A0A8X6JBI3_9ARAC</name>
<evidence type="ECO:0000313" key="2">
    <source>
        <dbReference type="Proteomes" id="UP000886998"/>
    </source>
</evidence>
<dbReference type="EMBL" id="BMAV01027029">
    <property type="protein sequence ID" value="GFS55395.1"/>
    <property type="molecule type" value="Genomic_DNA"/>
</dbReference>
<evidence type="ECO:0000313" key="1">
    <source>
        <dbReference type="EMBL" id="GFS55395.1"/>
    </source>
</evidence>
<dbReference type="AlphaFoldDB" id="A0A8X6JBI3"/>
<organism evidence="1 2">
    <name type="scientific">Trichonephila inaurata madagascariensis</name>
    <dbReference type="NCBI Taxonomy" id="2747483"/>
    <lineage>
        <taxon>Eukaryota</taxon>
        <taxon>Metazoa</taxon>
        <taxon>Ecdysozoa</taxon>
        <taxon>Arthropoda</taxon>
        <taxon>Chelicerata</taxon>
        <taxon>Arachnida</taxon>
        <taxon>Araneae</taxon>
        <taxon>Araneomorphae</taxon>
        <taxon>Entelegynae</taxon>
        <taxon>Araneoidea</taxon>
        <taxon>Nephilidae</taxon>
        <taxon>Trichonephila</taxon>
        <taxon>Trichonephila inaurata</taxon>
    </lineage>
</organism>
<protein>
    <submittedName>
        <fullName evidence="1">Uncharacterized protein</fullName>
    </submittedName>
</protein>
<keyword evidence="2" id="KW-1185">Reference proteome</keyword>
<reference evidence="1" key="1">
    <citation type="submission" date="2020-08" db="EMBL/GenBank/DDBJ databases">
        <title>Multicomponent nature underlies the extraordinary mechanical properties of spider dragline silk.</title>
        <authorList>
            <person name="Kono N."/>
            <person name="Nakamura H."/>
            <person name="Mori M."/>
            <person name="Yoshida Y."/>
            <person name="Ohtoshi R."/>
            <person name="Malay A.D."/>
            <person name="Moran D.A.P."/>
            <person name="Tomita M."/>
            <person name="Numata K."/>
            <person name="Arakawa K."/>
        </authorList>
    </citation>
    <scope>NUCLEOTIDE SEQUENCE</scope>
</reference>
<gene>
    <name evidence="1" type="ORF">TNIN_60291</name>
</gene>
<dbReference type="Proteomes" id="UP000886998">
    <property type="component" value="Unassembled WGS sequence"/>
</dbReference>
<accession>A0A8X6JBI3</accession>
<sequence length="129" mass="14798">MLDRTGCLRPFGMLSPYRQIKITSTEYLGTGPEMGRSLPMDIQDTFQSWIDRGVALRWKEFVRNRVRNQEKVILTIGILPRKGANPADKLTRGLSIYTLVKRRECGGEDQTGCLVRIWCDTSHNEIKAR</sequence>
<comment type="caution">
    <text evidence="1">The sequence shown here is derived from an EMBL/GenBank/DDBJ whole genome shotgun (WGS) entry which is preliminary data.</text>
</comment>